<dbReference type="Proteomes" id="UP000000391">
    <property type="component" value="Chromosome"/>
</dbReference>
<evidence type="ECO:0000259" key="1">
    <source>
        <dbReference type="Pfam" id="PF11127"/>
    </source>
</evidence>
<sequence>MFPLSFSFIDAQILHMKINLKEALLQENVGGVDLYARALIGSIATIALAMDLVETYPWNWVTALIALAGLFTAMTRHCTPYSFIGFSTVRK</sequence>
<dbReference type="KEGG" id="mev:Metev_0928"/>
<dbReference type="EMBL" id="CP002069">
    <property type="protein sequence ID" value="ADI73822.1"/>
    <property type="molecule type" value="Genomic_DNA"/>
</dbReference>
<dbReference type="RefSeq" id="WP_013194390.1">
    <property type="nucleotide sequence ID" value="NC_014253.1"/>
</dbReference>
<accession>D7E773</accession>
<dbReference type="AlphaFoldDB" id="D7E773"/>
<protein>
    <recommendedName>
        <fullName evidence="1">Inner membrane protein YgaP-like transmembrane domain-containing protein</fullName>
    </recommendedName>
</protein>
<dbReference type="GeneID" id="9346557"/>
<dbReference type="HOGENOM" id="CLU_176022_0_0_2"/>
<proteinExistence type="predicted"/>
<gene>
    <name evidence="2" type="ordered locus">Metev_0928</name>
</gene>
<keyword evidence="3" id="KW-1185">Reference proteome</keyword>
<dbReference type="InterPro" id="IPR021309">
    <property type="entry name" value="YgaP-like_TM"/>
</dbReference>
<evidence type="ECO:0000313" key="3">
    <source>
        <dbReference type="Proteomes" id="UP000000391"/>
    </source>
</evidence>
<dbReference type="Pfam" id="PF11127">
    <property type="entry name" value="YgaP-like_TM"/>
    <property type="match status" value="1"/>
</dbReference>
<evidence type="ECO:0000313" key="2">
    <source>
        <dbReference type="EMBL" id="ADI73822.1"/>
    </source>
</evidence>
<name>D7E773_METEZ</name>
<organism evidence="2 3">
    <name type="scientific">Methanohalobium evestigatum (strain ATCC BAA-1072 / DSM 3721 / NBRC 107634 / OCM 161 / Z-7303)</name>
    <dbReference type="NCBI Taxonomy" id="644295"/>
    <lineage>
        <taxon>Archaea</taxon>
        <taxon>Methanobacteriati</taxon>
        <taxon>Methanobacteriota</taxon>
        <taxon>Stenosarchaea group</taxon>
        <taxon>Methanomicrobia</taxon>
        <taxon>Methanosarcinales</taxon>
        <taxon>Methanosarcinaceae</taxon>
        <taxon>Methanohalobium</taxon>
    </lineage>
</organism>
<reference evidence="2 3" key="1">
    <citation type="submission" date="2010-06" db="EMBL/GenBank/DDBJ databases">
        <title>Complete sequence chromosome of Methanohalobium evestigatum Z-7303.</title>
        <authorList>
            <consortium name="US DOE Joint Genome Institute"/>
            <person name="Lucas S."/>
            <person name="Copeland A."/>
            <person name="Lapidus A."/>
            <person name="Cheng J.-F."/>
            <person name="Bruce D."/>
            <person name="Goodwin L."/>
            <person name="Pitluck S."/>
            <person name="Saunders E."/>
            <person name="Detter J.C."/>
            <person name="Han C."/>
            <person name="Tapia R."/>
            <person name="Land M."/>
            <person name="Hauser L."/>
            <person name="Kyrpides N."/>
            <person name="Mikhailova N."/>
            <person name="Sieprawska-Lupa M."/>
            <person name="Whitman W.B."/>
            <person name="Anderson I."/>
            <person name="Woyke T."/>
        </authorList>
    </citation>
    <scope>NUCLEOTIDE SEQUENCE [LARGE SCALE GENOMIC DNA]</scope>
    <source>
        <strain evidence="3">ATCC BAA-1072 / DSM 3721 / NBRC 107634 / OCM 161 / Z-7303</strain>
    </source>
</reference>
<feature type="domain" description="Inner membrane protein YgaP-like transmembrane" evidence="1">
    <location>
        <begin position="26"/>
        <end position="89"/>
    </location>
</feature>